<accession>A0A9P1C440</accession>
<gene>
    <name evidence="2" type="ORF">C1SCF055_LOCUS11666</name>
</gene>
<dbReference type="Proteomes" id="UP001152797">
    <property type="component" value="Unassembled WGS sequence"/>
</dbReference>
<dbReference type="EMBL" id="CAMXCT030000862">
    <property type="protein sequence ID" value="CAL4771427.1"/>
    <property type="molecule type" value="Genomic_DNA"/>
</dbReference>
<dbReference type="EMBL" id="CAMXCT010000862">
    <property type="protein sequence ID" value="CAI3984115.1"/>
    <property type="molecule type" value="Genomic_DNA"/>
</dbReference>
<evidence type="ECO:0000313" key="4">
    <source>
        <dbReference type="Proteomes" id="UP001152797"/>
    </source>
</evidence>
<feature type="chain" id="PRO_5043270054" description="Methyltransferase FkbM domain-containing protein" evidence="1">
    <location>
        <begin position="21"/>
        <end position="353"/>
    </location>
</feature>
<evidence type="ECO:0008006" key="5">
    <source>
        <dbReference type="Google" id="ProtNLM"/>
    </source>
</evidence>
<comment type="caution">
    <text evidence="2">The sequence shown here is derived from an EMBL/GenBank/DDBJ whole genome shotgun (WGS) entry which is preliminary data.</text>
</comment>
<reference evidence="2" key="1">
    <citation type="submission" date="2022-10" db="EMBL/GenBank/DDBJ databases">
        <authorList>
            <person name="Chen Y."/>
            <person name="Dougan E. K."/>
            <person name="Chan C."/>
            <person name="Rhodes N."/>
            <person name="Thang M."/>
        </authorList>
    </citation>
    <scope>NUCLEOTIDE SEQUENCE</scope>
</reference>
<organism evidence="2">
    <name type="scientific">Cladocopium goreaui</name>
    <dbReference type="NCBI Taxonomy" id="2562237"/>
    <lineage>
        <taxon>Eukaryota</taxon>
        <taxon>Sar</taxon>
        <taxon>Alveolata</taxon>
        <taxon>Dinophyceae</taxon>
        <taxon>Suessiales</taxon>
        <taxon>Symbiodiniaceae</taxon>
        <taxon>Cladocopium</taxon>
    </lineage>
</organism>
<dbReference type="EMBL" id="CAMXCT020000862">
    <property type="protein sequence ID" value="CAL1137490.1"/>
    <property type="molecule type" value="Genomic_DNA"/>
</dbReference>
<name>A0A9P1C440_9DINO</name>
<sequence length="353" mass="40589">MMRPLAWCFVGWGMATPARWLEGLNVLEGKTYPHHPVMLQVPQQSFKIEPGFVMDLCGLKVPHYFDCTNLCNRSNFQWLGDEFNYYRDVPSRRLACLEHQAHSLAKLSHIQVRLPLIDDDYGEHVSVYQSMLRHRHGTFRVMELGARWGTWAARAITFLRAVKPEVLHEAYFVEPARRSCGAVVQVMKLNGIRYQLRCTLATPEVFLEMMQGIDFMDLLHVDIQGAEDKLFTDPRVAQVLRKHVARIILGTHSELIHSKLAELYKDWIPIFSLPTGPGHVACLMEHFRQNGTDFGPSVEDWNRVRERKCFHPTPQGGVVNMDGLLVLDNVRWVDEAKAFSLNDTDLRIDDLKA</sequence>
<evidence type="ECO:0000313" key="3">
    <source>
        <dbReference type="EMBL" id="CAL1137490.1"/>
    </source>
</evidence>
<proteinExistence type="predicted"/>
<keyword evidence="1" id="KW-0732">Signal</keyword>
<dbReference type="OrthoDB" id="412136at2759"/>
<evidence type="ECO:0000313" key="2">
    <source>
        <dbReference type="EMBL" id="CAI3984115.1"/>
    </source>
</evidence>
<feature type="signal peptide" evidence="1">
    <location>
        <begin position="1"/>
        <end position="20"/>
    </location>
</feature>
<protein>
    <recommendedName>
        <fullName evidence="5">Methyltransferase FkbM domain-containing protein</fullName>
    </recommendedName>
</protein>
<keyword evidence="4" id="KW-1185">Reference proteome</keyword>
<evidence type="ECO:0000256" key="1">
    <source>
        <dbReference type="SAM" id="SignalP"/>
    </source>
</evidence>
<reference evidence="3" key="2">
    <citation type="submission" date="2024-04" db="EMBL/GenBank/DDBJ databases">
        <authorList>
            <person name="Chen Y."/>
            <person name="Shah S."/>
            <person name="Dougan E. K."/>
            <person name="Thang M."/>
            <person name="Chan C."/>
        </authorList>
    </citation>
    <scope>NUCLEOTIDE SEQUENCE [LARGE SCALE GENOMIC DNA]</scope>
</reference>
<dbReference type="AlphaFoldDB" id="A0A9P1C440"/>